<proteinExistence type="predicted"/>
<dbReference type="EMBL" id="MN617765">
    <property type="protein sequence ID" value="QJT73720.1"/>
    <property type="molecule type" value="Genomic_RNA"/>
</dbReference>
<name>A0A858YBQ0_9VIRU</name>
<sequence>MEKSNSKVQETPSGSRVEQIMESAHKRSFSAGGQKGFFVGTDDLAYLEKLAIERKDMKNHVSLTDDEVTRLREETAKLKHADSLANQRMQELQNHLDATFQKLERAESERATAKSEADQARENKKAMKDELIASKAEWEQHVKRLENLVVSKDLSDPVDLKTTKDELTIARRNVKSAQTELERLNREVTVANEAVSNLTRLSENLKSQYDESMSNYDTIHAAWKAAQKANPPPEVINVLANIKLDSSVKKLVGEKSYEWLEKLKEVPAVNVRDTTFHLLGAARESSNKQVSKLTALLQWVFDWVKKNSNKVRLQLKPWLDTIAKDIATGKVRTMAFYREELEKLVVEFKATKAKAVKQLESAGKTASFTTDAASWIKVLFYYRPKRYFAKGVGFVKAGLSKTMRSIKKVLSGIASYFSFTNGHKKLSDEQVGSEIHMFDAEVLEKDLDAGEGRAPPPSRPQSPAPPPPPPPPKGKTKIQLMAERTFGKGRT</sequence>
<evidence type="ECO:0000313" key="4">
    <source>
        <dbReference type="Proteomes" id="UP001238259"/>
    </source>
</evidence>
<evidence type="ECO:0000313" key="3">
    <source>
        <dbReference type="EMBL" id="QJT73720.1"/>
    </source>
</evidence>
<feature type="region of interest" description="Disordered" evidence="2">
    <location>
        <begin position="1"/>
        <end position="27"/>
    </location>
</feature>
<organism evidence="3 4">
    <name type="scientific">Botrytis cinerea fusarivirus 6</name>
    <dbReference type="NCBI Taxonomy" id="2735922"/>
    <lineage>
        <taxon>Viruses</taxon>
        <taxon>Riboviria</taxon>
        <taxon>Orthornavirae</taxon>
        <taxon>Pisuviricota</taxon>
        <taxon>Duplopiviricetes</taxon>
        <taxon>Durnavirales</taxon>
        <taxon>Fusariviridae</taxon>
    </lineage>
</organism>
<evidence type="ECO:0000256" key="2">
    <source>
        <dbReference type="SAM" id="MobiDB-lite"/>
    </source>
</evidence>
<feature type="region of interest" description="Disordered" evidence="2">
    <location>
        <begin position="446"/>
        <end position="476"/>
    </location>
</feature>
<keyword evidence="1" id="KW-0175">Coiled coil</keyword>
<feature type="coiled-coil region" evidence="1">
    <location>
        <begin position="89"/>
        <end position="201"/>
    </location>
</feature>
<feature type="compositionally biased region" description="Polar residues" evidence="2">
    <location>
        <begin position="1"/>
        <end position="16"/>
    </location>
</feature>
<evidence type="ECO:0000256" key="1">
    <source>
        <dbReference type="SAM" id="Coils"/>
    </source>
</evidence>
<reference evidence="3" key="1">
    <citation type="journal article" date="2021" name="MBio">
        <title>Novel Mycoviruses Discovered in the Mycovirome of a Necrotrophic Fungus.</title>
        <authorList>
            <person name="Ruiz-Padilla A."/>
            <person name="Rodriguez-Romero J."/>
            <person name="Gomez-Cid I."/>
            <person name="Pacifico D."/>
            <person name="Ayllon M.A."/>
        </authorList>
    </citation>
    <scope>NUCLEOTIDE SEQUENCE</scope>
    <source>
        <strain evidence="3">BCS8_DN9299</strain>
    </source>
</reference>
<accession>A0A858YBQ0</accession>
<feature type="compositionally biased region" description="Pro residues" evidence="2">
    <location>
        <begin position="454"/>
        <end position="473"/>
    </location>
</feature>
<protein>
    <submittedName>
        <fullName evidence="3">Uncharacterized protein</fullName>
    </submittedName>
</protein>
<dbReference type="Proteomes" id="UP001238259">
    <property type="component" value="Segment"/>
</dbReference>